<dbReference type="CDD" id="cd07557">
    <property type="entry name" value="trimeric_dUTPase"/>
    <property type="match status" value="1"/>
</dbReference>
<dbReference type="AlphaFoldDB" id="A0AAW2YSI7"/>
<dbReference type="GO" id="GO:0006229">
    <property type="term" value="P:dUTP biosynthetic process"/>
    <property type="evidence" value="ECO:0007669"/>
    <property type="project" value="InterPro"/>
</dbReference>
<dbReference type="InterPro" id="IPR011962">
    <property type="entry name" value="dCTP_deaminase"/>
</dbReference>
<dbReference type="InterPro" id="IPR036157">
    <property type="entry name" value="dUTPase-like_sf"/>
</dbReference>
<evidence type="ECO:0000313" key="3">
    <source>
        <dbReference type="EMBL" id="KAL0479766.1"/>
    </source>
</evidence>
<evidence type="ECO:0000256" key="1">
    <source>
        <dbReference type="ARBA" id="ARBA00022801"/>
    </source>
</evidence>
<dbReference type="Proteomes" id="UP001431209">
    <property type="component" value="Unassembled WGS sequence"/>
</dbReference>
<keyword evidence="2" id="KW-0546">Nucleotide metabolism</keyword>
<gene>
    <name evidence="3" type="ORF">AKO1_000734</name>
</gene>
<dbReference type="PANTHER" id="PTHR42680">
    <property type="entry name" value="DCTP DEAMINASE"/>
    <property type="match status" value="1"/>
</dbReference>
<organism evidence="3 4">
    <name type="scientific">Acrasis kona</name>
    <dbReference type="NCBI Taxonomy" id="1008807"/>
    <lineage>
        <taxon>Eukaryota</taxon>
        <taxon>Discoba</taxon>
        <taxon>Heterolobosea</taxon>
        <taxon>Tetramitia</taxon>
        <taxon>Eutetramitia</taxon>
        <taxon>Acrasidae</taxon>
        <taxon>Acrasis</taxon>
    </lineage>
</organism>
<evidence type="ECO:0000313" key="4">
    <source>
        <dbReference type="Proteomes" id="UP001431209"/>
    </source>
</evidence>
<accession>A0AAW2YSI7</accession>
<dbReference type="NCBIfam" id="TIGR02274">
    <property type="entry name" value="dCTP_deam"/>
    <property type="match status" value="1"/>
</dbReference>
<keyword evidence="4" id="KW-1185">Reference proteome</keyword>
<protein>
    <submittedName>
        <fullName evidence="3">dCTP deaminase</fullName>
    </submittedName>
</protein>
<dbReference type="EMBL" id="JAOPGA020000598">
    <property type="protein sequence ID" value="KAL0479766.1"/>
    <property type="molecule type" value="Genomic_DNA"/>
</dbReference>
<sequence>MAVLSKDAVLKAIEEKKIEIIPYNPENLGPASYDLKLGNEFRTFIKHDKPIDVTNEIDYKDITELQIVEDGKPFILGPNQICLGITKECLKLSGEYCGLLEGRSRFARLGLAIHITASFMQPGVQNRQVLEIFNCSTNSLALYPGTKICQFIFMKMEGEAVYKGSLL</sequence>
<reference evidence="3 4" key="1">
    <citation type="submission" date="2024-03" db="EMBL/GenBank/DDBJ databases">
        <title>The Acrasis kona genome and developmental transcriptomes reveal deep origins of eukaryotic multicellular pathways.</title>
        <authorList>
            <person name="Sheikh S."/>
            <person name="Fu C.-J."/>
            <person name="Brown M.W."/>
            <person name="Baldauf S.L."/>
        </authorList>
    </citation>
    <scope>NUCLEOTIDE SEQUENCE [LARGE SCALE GENOMIC DNA]</scope>
    <source>
        <strain evidence="3 4">ATCC MYA-3509</strain>
    </source>
</reference>
<evidence type="ECO:0000256" key="2">
    <source>
        <dbReference type="ARBA" id="ARBA00023080"/>
    </source>
</evidence>
<comment type="caution">
    <text evidence="3">The sequence shown here is derived from an EMBL/GenBank/DDBJ whole genome shotgun (WGS) entry which is preliminary data.</text>
</comment>
<proteinExistence type="predicted"/>
<dbReference type="InterPro" id="IPR033704">
    <property type="entry name" value="dUTPase_trimeric"/>
</dbReference>
<keyword evidence="1" id="KW-0378">Hydrolase</keyword>
<dbReference type="Gene3D" id="2.70.40.10">
    <property type="match status" value="1"/>
</dbReference>
<name>A0AAW2YSI7_9EUKA</name>
<dbReference type="SUPFAM" id="SSF51283">
    <property type="entry name" value="dUTPase-like"/>
    <property type="match status" value="1"/>
</dbReference>
<dbReference type="Pfam" id="PF22769">
    <property type="entry name" value="DCD"/>
    <property type="match status" value="1"/>
</dbReference>
<dbReference type="PANTHER" id="PTHR42680:SF3">
    <property type="entry name" value="DCTP DEAMINASE"/>
    <property type="match status" value="1"/>
</dbReference>
<dbReference type="GO" id="GO:0008829">
    <property type="term" value="F:dCTP deaminase activity"/>
    <property type="evidence" value="ECO:0007669"/>
    <property type="project" value="InterPro"/>
</dbReference>